<keyword evidence="11" id="KW-0539">Nucleus</keyword>
<evidence type="ECO:0000256" key="12">
    <source>
        <dbReference type="PROSITE-ProRule" id="PRU00042"/>
    </source>
</evidence>
<dbReference type="GO" id="GO:0005634">
    <property type="term" value="C:nucleus"/>
    <property type="evidence" value="ECO:0007669"/>
    <property type="project" value="UniProtKB-SubCell"/>
</dbReference>
<evidence type="ECO:0000259" key="14">
    <source>
        <dbReference type="PROSITE" id="PS50157"/>
    </source>
</evidence>
<keyword evidence="4" id="KW-0479">Metal-binding</keyword>
<dbReference type="PROSITE" id="PS00028">
    <property type="entry name" value="ZINC_FINGER_C2H2_1"/>
    <property type="match status" value="7"/>
</dbReference>
<dbReference type="PANTHER" id="PTHR23234">
    <property type="entry name" value="ZNF44 PROTEIN"/>
    <property type="match status" value="1"/>
</dbReference>
<dbReference type="SUPFAM" id="SSF57667">
    <property type="entry name" value="beta-beta-alpha zinc fingers"/>
    <property type="match status" value="4"/>
</dbReference>
<reference evidence="15" key="2">
    <citation type="submission" date="2025-09" db="UniProtKB">
        <authorList>
            <consortium name="Ensembl"/>
        </authorList>
    </citation>
    <scope>IDENTIFICATION</scope>
</reference>
<name>A0A8C5PR24_9ANUR</name>
<dbReference type="Gene3D" id="3.30.160.60">
    <property type="entry name" value="Classic Zinc Finger"/>
    <property type="match status" value="7"/>
</dbReference>
<dbReference type="OrthoDB" id="8113227at2759"/>
<feature type="domain" description="C2H2-type" evidence="14">
    <location>
        <begin position="276"/>
        <end position="303"/>
    </location>
</feature>
<dbReference type="GO" id="GO:0008270">
    <property type="term" value="F:zinc ion binding"/>
    <property type="evidence" value="ECO:0007669"/>
    <property type="project" value="UniProtKB-KW"/>
</dbReference>
<organism evidence="15 16">
    <name type="scientific">Leptobrachium leishanense</name>
    <name type="common">Leishan spiny toad</name>
    <dbReference type="NCBI Taxonomy" id="445787"/>
    <lineage>
        <taxon>Eukaryota</taxon>
        <taxon>Metazoa</taxon>
        <taxon>Chordata</taxon>
        <taxon>Craniata</taxon>
        <taxon>Vertebrata</taxon>
        <taxon>Euteleostomi</taxon>
        <taxon>Amphibia</taxon>
        <taxon>Batrachia</taxon>
        <taxon>Anura</taxon>
        <taxon>Pelobatoidea</taxon>
        <taxon>Megophryidae</taxon>
        <taxon>Leptobrachium</taxon>
    </lineage>
</organism>
<evidence type="ECO:0000256" key="7">
    <source>
        <dbReference type="ARBA" id="ARBA00022833"/>
    </source>
</evidence>
<dbReference type="GO" id="GO:0003677">
    <property type="term" value="F:DNA binding"/>
    <property type="evidence" value="ECO:0007669"/>
    <property type="project" value="UniProtKB-KW"/>
</dbReference>
<keyword evidence="5" id="KW-0677">Repeat</keyword>
<evidence type="ECO:0000256" key="11">
    <source>
        <dbReference type="ARBA" id="ARBA00023242"/>
    </source>
</evidence>
<keyword evidence="9" id="KW-0238">DNA-binding</keyword>
<evidence type="ECO:0000313" key="16">
    <source>
        <dbReference type="Proteomes" id="UP000694569"/>
    </source>
</evidence>
<feature type="domain" description="C2H2-type" evidence="14">
    <location>
        <begin position="388"/>
        <end position="415"/>
    </location>
</feature>
<dbReference type="FunFam" id="3.30.160.60:FF:001009">
    <property type="entry name" value="Zinc finger protein 26"/>
    <property type="match status" value="1"/>
</dbReference>
<evidence type="ECO:0000256" key="10">
    <source>
        <dbReference type="ARBA" id="ARBA00023163"/>
    </source>
</evidence>
<dbReference type="GeneTree" id="ENSGT01150000286939"/>
<reference evidence="15" key="1">
    <citation type="submission" date="2025-08" db="UniProtKB">
        <authorList>
            <consortium name="Ensembl"/>
        </authorList>
    </citation>
    <scope>IDENTIFICATION</scope>
</reference>
<evidence type="ECO:0000256" key="4">
    <source>
        <dbReference type="ARBA" id="ARBA00022723"/>
    </source>
</evidence>
<feature type="domain" description="C2H2-type" evidence="14">
    <location>
        <begin position="304"/>
        <end position="331"/>
    </location>
</feature>
<feature type="compositionally biased region" description="Basic and acidic residues" evidence="13">
    <location>
        <begin position="69"/>
        <end position="106"/>
    </location>
</feature>
<evidence type="ECO:0000256" key="13">
    <source>
        <dbReference type="SAM" id="MobiDB-lite"/>
    </source>
</evidence>
<proteinExistence type="inferred from homology"/>
<dbReference type="AlphaFoldDB" id="A0A8C5PR24"/>
<feature type="domain" description="C2H2-type" evidence="14">
    <location>
        <begin position="242"/>
        <end position="275"/>
    </location>
</feature>
<dbReference type="PANTHER" id="PTHR23234:SF10">
    <property type="entry name" value="RIKEN CDNA 6720489N17 GENE-RELATED"/>
    <property type="match status" value="1"/>
</dbReference>
<feature type="domain" description="C2H2-type" evidence="14">
    <location>
        <begin position="444"/>
        <end position="471"/>
    </location>
</feature>
<evidence type="ECO:0000256" key="2">
    <source>
        <dbReference type="ARBA" id="ARBA00004123"/>
    </source>
</evidence>
<comment type="function">
    <text evidence="1">May be involved in transcriptional regulation.</text>
</comment>
<keyword evidence="8" id="KW-0805">Transcription regulation</keyword>
<dbReference type="Ensembl" id="ENSLLET00000027322.1">
    <property type="protein sequence ID" value="ENSLLEP00000026314.1"/>
    <property type="gene ID" value="ENSLLEG00000016706.1"/>
</dbReference>
<dbReference type="InterPro" id="IPR050758">
    <property type="entry name" value="Znf_C2H2-type"/>
</dbReference>
<dbReference type="InterPro" id="IPR013087">
    <property type="entry name" value="Znf_C2H2_type"/>
</dbReference>
<keyword evidence="16" id="KW-1185">Reference proteome</keyword>
<feature type="domain" description="C2H2-type" evidence="14">
    <location>
        <begin position="416"/>
        <end position="443"/>
    </location>
</feature>
<feature type="domain" description="C2H2-type" evidence="14">
    <location>
        <begin position="332"/>
        <end position="359"/>
    </location>
</feature>
<evidence type="ECO:0000256" key="6">
    <source>
        <dbReference type="ARBA" id="ARBA00022771"/>
    </source>
</evidence>
<evidence type="ECO:0000313" key="15">
    <source>
        <dbReference type="Ensembl" id="ENSLLEP00000026314.1"/>
    </source>
</evidence>
<keyword evidence="7" id="KW-0862">Zinc</keyword>
<feature type="region of interest" description="Disordered" evidence="13">
    <location>
        <begin position="64"/>
        <end position="123"/>
    </location>
</feature>
<feature type="domain" description="C2H2-type" evidence="14">
    <location>
        <begin position="360"/>
        <end position="387"/>
    </location>
</feature>
<dbReference type="Proteomes" id="UP000694569">
    <property type="component" value="Unplaced"/>
</dbReference>
<comment type="subcellular location">
    <subcellularLocation>
        <location evidence="2">Nucleus</location>
    </subcellularLocation>
</comment>
<dbReference type="InterPro" id="IPR036236">
    <property type="entry name" value="Znf_C2H2_sf"/>
</dbReference>
<sequence>MEEWEYVERHKELYEDVMMEDHQPIFTLDHSVSGDFHPPDSLRDFESNNKTRKTTNNGKKYWKTISSTHTERESLAMERKPVSEKDLHPTTEHSQTRYSPDIKEEPVSFDDGNLSDTDMYEPINHTQTGYTTVLLKADSYDGDITDSDLYKPPEHTQTVHACASAEECLKANASPFVITPSKSLLKPRKYDGRIYSTADDSQPISINPHLISHNLASKGISVSSSESGKVLCSESEPVLHETNCREGDISSGCGDGLTRRSDLNEHQKAHAVAQPFSCSECEKRFTHRIALQMHQRIHRRSKLFKCTECDKCFTLHYKLVRHQRRHTGEKPFKCAECGKCFAIKSILSMHAKIHTGERPFKCTECGKCFTRATHLASHKIIHTGEKTFKCPECGKWFSLKPQLNKHMKTHTKEKPFKCVECGAGFIHPSDFTVHKMIHTGEKPFSCTECGKRFRRKGNLNRHQKIHTKKNPHARSVVDTATISFYTGVNLRVGGLETQDDLTCSLSHGDKYPG</sequence>
<dbReference type="FunFam" id="3.30.160.60:FF:000446">
    <property type="entry name" value="Zinc finger protein"/>
    <property type="match status" value="1"/>
</dbReference>
<evidence type="ECO:0000256" key="1">
    <source>
        <dbReference type="ARBA" id="ARBA00003767"/>
    </source>
</evidence>
<evidence type="ECO:0000256" key="3">
    <source>
        <dbReference type="ARBA" id="ARBA00006991"/>
    </source>
</evidence>
<comment type="similarity">
    <text evidence="3">Belongs to the krueppel C2H2-type zinc-finger protein family.</text>
</comment>
<protein>
    <recommendedName>
        <fullName evidence="14">C2H2-type domain-containing protein</fullName>
    </recommendedName>
</protein>
<keyword evidence="6 12" id="KW-0863">Zinc-finger</keyword>
<dbReference type="FunFam" id="3.30.160.60:FF:001119">
    <property type="entry name" value="zinc finger protein 408"/>
    <property type="match status" value="1"/>
</dbReference>
<dbReference type="Pfam" id="PF00096">
    <property type="entry name" value="zf-C2H2"/>
    <property type="match status" value="5"/>
</dbReference>
<dbReference type="Pfam" id="PF13894">
    <property type="entry name" value="zf-C2H2_4"/>
    <property type="match status" value="1"/>
</dbReference>
<dbReference type="FunFam" id="3.30.160.60:FF:001155">
    <property type="entry name" value="Zinc finger 30C"/>
    <property type="match status" value="1"/>
</dbReference>
<dbReference type="PROSITE" id="PS50157">
    <property type="entry name" value="ZINC_FINGER_C2H2_2"/>
    <property type="match status" value="8"/>
</dbReference>
<evidence type="ECO:0000256" key="5">
    <source>
        <dbReference type="ARBA" id="ARBA00022737"/>
    </source>
</evidence>
<dbReference type="FunFam" id="3.30.160.60:FF:002343">
    <property type="entry name" value="Zinc finger protein 33A"/>
    <property type="match status" value="3"/>
</dbReference>
<accession>A0A8C5PR24</accession>
<evidence type="ECO:0000256" key="8">
    <source>
        <dbReference type="ARBA" id="ARBA00023015"/>
    </source>
</evidence>
<dbReference type="SMART" id="SM00355">
    <property type="entry name" value="ZnF_C2H2"/>
    <property type="match status" value="8"/>
</dbReference>
<evidence type="ECO:0000256" key="9">
    <source>
        <dbReference type="ARBA" id="ARBA00023125"/>
    </source>
</evidence>
<keyword evidence="10" id="KW-0804">Transcription</keyword>